<proteinExistence type="predicted"/>
<protein>
    <submittedName>
        <fullName evidence="1">Uncharacterized protein</fullName>
    </submittedName>
</protein>
<dbReference type="EMBL" id="GBXM01058324">
    <property type="protein sequence ID" value="JAH50253.1"/>
    <property type="molecule type" value="Transcribed_RNA"/>
</dbReference>
<accession>A0A0E9TC25</accession>
<organism evidence="1">
    <name type="scientific">Anguilla anguilla</name>
    <name type="common">European freshwater eel</name>
    <name type="synonym">Muraena anguilla</name>
    <dbReference type="NCBI Taxonomy" id="7936"/>
    <lineage>
        <taxon>Eukaryota</taxon>
        <taxon>Metazoa</taxon>
        <taxon>Chordata</taxon>
        <taxon>Craniata</taxon>
        <taxon>Vertebrata</taxon>
        <taxon>Euteleostomi</taxon>
        <taxon>Actinopterygii</taxon>
        <taxon>Neopterygii</taxon>
        <taxon>Teleostei</taxon>
        <taxon>Anguilliformes</taxon>
        <taxon>Anguillidae</taxon>
        <taxon>Anguilla</taxon>
    </lineage>
</organism>
<evidence type="ECO:0000313" key="1">
    <source>
        <dbReference type="EMBL" id="JAH50253.1"/>
    </source>
</evidence>
<reference evidence="1" key="2">
    <citation type="journal article" date="2015" name="Fish Shellfish Immunol.">
        <title>Early steps in the European eel (Anguilla anguilla)-Vibrio vulnificus interaction in the gills: Role of the RtxA13 toxin.</title>
        <authorList>
            <person name="Callol A."/>
            <person name="Pajuelo D."/>
            <person name="Ebbesson L."/>
            <person name="Teles M."/>
            <person name="MacKenzie S."/>
            <person name="Amaro C."/>
        </authorList>
    </citation>
    <scope>NUCLEOTIDE SEQUENCE</scope>
</reference>
<reference evidence="1" key="1">
    <citation type="submission" date="2014-11" db="EMBL/GenBank/DDBJ databases">
        <authorList>
            <person name="Amaro Gonzalez C."/>
        </authorList>
    </citation>
    <scope>NUCLEOTIDE SEQUENCE</scope>
</reference>
<name>A0A0E9TC25_ANGAN</name>
<dbReference type="AlphaFoldDB" id="A0A0E9TC25"/>
<sequence>MNRKKTVTITSMGKVPENTNYIHDKHIKCRNYLLLDTRF</sequence>